<dbReference type="InterPro" id="IPR026511">
    <property type="entry name" value="PTHB1"/>
</dbReference>
<evidence type="ECO:0000259" key="2">
    <source>
        <dbReference type="Pfam" id="PF14728"/>
    </source>
</evidence>
<keyword evidence="7" id="KW-1185">Reference proteome</keyword>
<evidence type="ECO:0008006" key="8">
    <source>
        <dbReference type="Google" id="ProtNLM"/>
    </source>
</evidence>
<dbReference type="GO" id="GO:0060271">
    <property type="term" value="P:cilium assembly"/>
    <property type="evidence" value="ECO:0007669"/>
    <property type="project" value="TreeGrafter"/>
</dbReference>
<evidence type="ECO:0000259" key="4">
    <source>
        <dbReference type="Pfam" id="PF23338"/>
    </source>
</evidence>
<dbReference type="Pfam" id="PF14728">
    <property type="entry name" value="PTHB1_GAE"/>
    <property type="match status" value="1"/>
</dbReference>
<evidence type="ECO:0000256" key="1">
    <source>
        <dbReference type="SAM" id="MobiDB-lite"/>
    </source>
</evidence>
<dbReference type="EMBL" id="OU892277">
    <property type="protein sequence ID" value="CAG9760691.1"/>
    <property type="molecule type" value="Genomic_DNA"/>
</dbReference>
<dbReference type="InterPro" id="IPR055364">
    <property type="entry name" value="PTHB1_CtH_dom"/>
</dbReference>
<evidence type="ECO:0000259" key="3">
    <source>
        <dbReference type="Pfam" id="PF23337"/>
    </source>
</evidence>
<dbReference type="Proteomes" id="UP001152799">
    <property type="component" value="Chromosome 1"/>
</dbReference>
<sequence>MRYTVDLCKFIVAATKFNTWQESSFPDCHVTVQNNIDKELRVNVSVNPDIEVCIYEHNIKNAASNYMCGINIELVAQLVFQEIQVSVLVQKPLKVVPCSHFFSNLGNSTRFSSYVFLDEALDVPSLEASIKISVITSLGIPRTITKLAMLPIHLVLESCTPEKDNKHKITLVTNQPPIGLNNLFSDYNHDGQSSPNAIGFRSASGNAGAILLAKSSERYRLQSDTFTMLSIMVEQLIVRLKKYYNNVIDFKISFNSSLPSSDILFYVNKHFETKLCINKLQGIVSQLSGQFRLIQKRLIAKYRAKNTTSLKSLELLLNDTYLEIMETTEKLDNELEVLSKSQTNLSCALNLLKQLVELFAMDSDLLKMVHSAFCINVYDLDGQSWEDVMDASLCYLLRTVMAKTEKDKLRAPHTSFDEVKDLTKFEKHLSLVLERLSKHVGLKESDTVFEEVEAQKQDNTEIEEDNQRDEKPIGSQYGEISLRLLSARKSLMKRHQIKDEPQNG</sequence>
<gene>
    <name evidence="6" type="ORF">CEUTPL_LOCUS1412</name>
</gene>
<feature type="region of interest" description="Disordered" evidence="1">
    <location>
        <begin position="453"/>
        <end position="475"/>
    </location>
</feature>
<name>A0A9N9MI04_9CUCU</name>
<accession>A0A9N9MI04</accession>
<dbReference type="GO" id="GO:0034464">
    <property type="term" value="C:BBSome"/>
    <property type="evidence" value="ECO:0007669"/>
    <property type="project" value="InterPro"/>
</dbReference>
<feature type="domain" description="PTHB1 C-terminal helix bundle" evidence="5">
    <location>
        <begin position="361"/>
        <end position="436"/>
    </location>
</feature>
<feature type="domain" description="PTHB1 hairpin" evidence="4">
    <location>
        <begin position="258"/>
        <end position="358"/>
    </location>
</feature>
<proteinExistence type="predicted"/>
<dbReference type="AlphaFoldDB" id="A0A9N9MI04"/>
<dbReference type="GO" id="GO:0016020">
    <property type="term" value="C:membrane"/>
    <property type="evidence" value="ECO:0007669"/>
    <property type="project" value="TreeGrafter"/>
</dbReference>
<dbReference type="Pfam" id="PF23337">
    <property type="entry name" value="PTHB1_pf"/>
    <property type="match status" value="1"/>
</dbReference>
<dbReference type="PANTHER" id="PTHR20991:SF0">
    <property type="entry name" value="PROTEIN PTHB1"/>
    <property type="match status" value="1"/>
</dbReference>
<dbReference type="InterPro" id="IPR055363">
    <property type="entry name" value="PTHB1_hp_dom"/>
</dbReference>
<dbReference type="InterPro" id="IPR028074">
    <property type="entry name" value="PHTB1_GAE_dom"/>
</dbReference>
<feature type="domain" description="PTHB1 platform" evidence="3">
    <location>
        <begin position="151"/>
        <end position="255"/>
    </location>
</feature>
<feature type="domain" description="PTHB1 GAE" evidence="2">
    <location>
        <begin position="67"/>
        <end position="146"/>
    </location>
</feature>
<dbReference type="OrthoDB" id="10262646at2759"/>
<dbReference type="Pfam" id="PF23339">
    <property type="entry name" value="PTHB1_CtH"/>
    <property type="match status" value="1"/>
</dbReference>
<reference evidence="6" key="1">
    <citation type="submission" date="2022-01" db="EMBL/GenBank/DDBJ databases">
        <authorList>
            <person name="King R."/>
        </authorList>
    </citation>
    <scope>NUCLEOTIDE SEQUENCE</scope>
</reference>
<organism evidence="6 7">
    <name type="scientific">Ceutorhynchus assimilis</name>
    <name type="common">cabbage seed weevil</name>
    <dbReference type="NCBI Taxonomy" id="467358"/>
    <lineage>
        <taxon>Eukaryota</taxon>
        <taxon>Metazoa</taxon>
        <taxon>Ecdysozoa</taxon>
        <taxon>Arthropoda</taxon>
        <taxon>Hexapoda</taxon>
        <taxon>Insecta</taxon>
        <taxon>Pterygota</taxon>
        <taxon>Neoptera</taxon>
        <taxon>Endopterygota</taxon>
        <taxon>Coleoptera</taxon>
        <taxon>Polyphaga</taxon>
        <taxon>Cucujiformia</taxon>
        <taxon>Curculionidae</taxon>
        <taxon>Ceutorhynchinae</taxon>
        <taxon>Ceutorhynchus</taxon>
    </lineage>
</organism>
<dbReference type="Pfam" id="PF23338">
    <property type="entry name" value="PTHB1_hp"/>
    <property type="match status" value="1"/>
</dbReference>
<dbReference type="InterPro" id="IPR055362">
    <property type="entry name" value="PTHB1_pf_dom"/>
</dbReference>
<evidence type="ECO:0000259" key="5">
    <source>
        <dbReference type="Pfam" id="PF23339"/>
    </source>
</evidence>
<evidence type="ECO:0000313" key="7">
    <source>
        <dbReference type="Proteomes" id="UP001152799"/>
    </source>
</evidence>
<protein>
    <recommendedName>
        <fullName evidence="8">PTHB1 C-terminal domain-containing protein</fullName>
    </recommendedName>
</protein>
<evidence type="ECO:0000313" key="6">
    <source>
        <dbReference type="EMBL" id="CAG9760691.1"/>
    </source>
</evidence>
<dbReference type="PANTHER" id="PTHR20991">
    <property type="entry name" value="PARATHYROID HORMONE-RESPONSIVE B1 GENE"/>
    <property type="match status" value="1"/>
</dbReference>